<sequence length="132" mass="14803">MSTGLKVVEKVYASFSTQNDDAARELLAPDVQWIQCKGFPGGGHHRGRDEVIEKVMHALHGEWNSFSATMDEVIDADHHVIVLGTYRGVHSLTGKPMEAVFAHVFDIEDGKVTRFRQYADTFPMHAAMELFD</sequence>
<dbReference type="SUPFAM" id="SSF54427">
    <property type="entry name" value="NTF2-like"/>
    <property type="match status" value="1"/>
</dbReference>
<evidence type="ECO:0000313" key="2">
    <source>
        <dbReference type="EMBL" id="TWT68301.1"/>
    </source>
</evidence>
<dbReference type="InterPro" id="IPR037401">
    <property type="entry name" value="SnoaL-like"/>
</dbReference>
<dbReference type="RefSeq" id="WP_145296680.1">
    <property type="nucleotide sequence ID" value="NZ_CP036319.1"/>
</dbReference>
<reference evidence="2 3" key="1">
    <citation type="submission" date="2019-02" db="EMBL/GenBank/DDBJ databases">
        <title>Deep-cultivation of Planctomycetes and their phenomic and genomic characterization uncovers novel biology.</title>
        <authorList>
            <person name="Wiegand S."/>
            <person name="Jogler M."/>
            <person name="Boedeker C."/>
            <person name="Pinto D."/>
            <person name="Vollmers J."/>
            <person name="Rivas-Marin E."/>
            <person name="Kohn T."/>
            <person name="Peeters S.H."/>
            <person name="Heuer A."/>
            <person name="Rast P."/>
            <person name="Oberbeckmann S."/>
            <person name="Bunk B."/>
            <person name="Jeske O."/>
            <person name="Meyerdierks A."/>
            <person name="Storesund J.E."/>
            <person name="Kallscheuer N."/>
            <person name="Luecker S."/>
            <person name="Lage O.M."/>
            <person name="Pohl T."/>
            <person name="Merkel B.J."/>
            <person name="Hornburger P."/>
            <person name="Mueller R.-W."/>
            <person name="Bruemmer F."/>
            <person name="Labrenz M."/>
            <person name="Spormann A.M."/>
            <person name="Op Den Camp H."/>
            <person name="Overmann J."/>
            <person name="Amann R."/>
            <person name="Jetten M.S.M."/>
            <person name="Mascher T."/>
            <person name="Medema M.H."/>
            <person name="Devos D.P."/>
            <person name="Kaster A.-K."/>
            <person name="Ovreas L."/>
            <person name="Rohde M."/>
            <person name="Galperin M.Y."/>
            <person name="Jogler C."/>
        </authorList>
    </citation>
    <scope>NUCLEOTIDE SEQUENCE [LARGE SCALE GENOMIC DNA]</scope>
    <source>
        <strain evidence="2 3">Pan14r</strain>
    </source>
</reference>
<dbReference type="OrthoDB" id="286153at2"/>
<accession>A0A5C5Y0W9</accession>
<protein>
    <submittedName>
        <fullName evidence="2">SnoaL-like domain protein</fullName>
    </submittedName>
</protein>
<dbReference type="InterPro" id="IPR032710">
    <property type="entry name" value="NTF2-like_dom_sf"/>
</dbReference>
<feature type="domain" description="SnoaL-like" evidence="1">
    <location>
        <begin position="8"/>
        <end position="114"/>
    </location>
</feature>
<dbReference type="EMBL" id="SJPL01000001">
    <property type="protein sequence ID" value="TWT68301.1"/>
    <property type="molecule type" value="Genomic_DNA"/>
</dbReference>
<keyword evidence="3" id="KW-1185">Reference proteome</keyword>
<dbReference type="PANTHER" id="PTHR41252">
    <property type="entry name" value="BLR2505 PROTEIN"/>
    <property type="match status" value="1"/>
</dbReference>
<evidence type="ECO:0000313" key="3">
    <source>
        <dbReference type="Proteomes" id="UP000317238"/>
    </source>
</evidence>
<dbReference type="Gene3D" id="3.10.450.50">
    <property type="match status" value="1"/>
</dbReference>
<evidence type="ECO:0000259" key="1">
    <source>
        <dbReference type="Pfam" id="PF12680"/>
    </source>
</evidence>
<dbReference type="Proteomes" id="UP000317238">
    <property type="component" value="Unassembled WGS sequence"/>
</dbReference>
<gene>
    <name evidence="2" type="ORF">Pan14r_05450</name>
</gene>
<name>A0A5C5Y0W9_9PLAN</name>
<organism evidence="2 3">
    <name type="scientific">Crateriforma conspicua</name>
    <dbReference type="NCBI Taxonomy" id="2527996"/>
    <lineage>
        <taxon>Bacteria</taxon>
        <taxon>Pseudomonadati</taxon>
        <taxon>Planctomycetota</taxon>
        <taxon>Planctomycetia</taxon>
        <taxon>Planctomycetales</taxon>
        <taxon>Planctomycetaceae</taxon>
        <taxon>Crateriforma</taxon>
    </lineage>
</organism>
<dbReference type="AlphaFoldDB" id="A0A5C5Y0W9"/>
<comment type="caution">
    <text evidence="2">The sequence shown here is derived from an EMBL/GenBank/DDBJ whole genome shotgun (WGS) entry which is preliminary data.</text>
</comment>
<dbReference type="Pfam" id="PF12680">
    <property type="entry name" value="SnoaL_2"/>
    <property type="match status" value="1"/>
</dbReference>
<dbReference type="PANTHER" id="PTHR41252:SF1">
    <property type="entry name" value="BLR2505 PROTEIN"/>
    <property type="match status" value="1"/>
</dbReference>
<proteinExistence type="predicted"/>